<dbReference type="GeneID" id="94546568"/>
<dbReference type="InterPro" id="IPR012674">
    <property type="entry name" value="Calycin"/>
</dbReference>
<dbReference type="RefSeq" id="WP_070230567.1">
    <property type="nucleotide sequence ID" value="NZ_BJYO01000005.1"/>
</dbReference>
<dbReference type="KEGG" id="wso:WSWS_01382"/>
<keyword evidence="2" id="KW-1185">Reference proteome</keyword>
<sequence>MTIPTEKTIINLHVITSITQGDEHEVFTFDEAGTLLHKNGASFIKYQEPQADGSKATVLFKINPDGTVQLTRHGQSDLRLVFKENARQSTRYLTPMGPMVIETLTNSIDASINVEHSQGNLNIIYSLYQGDYMVGEYIVHVDFIKA</sequence>
<dbReference type="Proteomes" id="UP000254912">
    <property type="component" value="Unassembled WGS sequence"/>
</dbReference>
<name>A0A288QYR7_9LACO</name>
<dbReference type="Gene3D" id="2.40.128.20">
    <property type="match status" value="1"/>
</dbReference>
<protein>
    <submittedName>
        <fullName evidence="1">Uncharacterized beta-barrel protein YwiB (DUF1934 family)</fullName>
    </submittedName>
</protein>
<evidence type="ECO:0000313" key="1">
    <source>
        <dbReference type="EMBL" id="RDL05276.1"/>
    </source>
</evidence>
<dbReference type="EMBL" id="QRAS01000003">
    <property type="protein sequence ID" value="RDL05276.1"/>
    <property type="molecule type" value="Genomic_DNA"/>
</dbReference>
<dbReference type="AlphaFoldDB" id="A0A288QYR7"/>
<gene>
    <name evidence="1" type="ORF">DFP99_1227</name>
</gene>
<dbReference type="InterPro" id="IPR015231">
    <property type="entry name" value="DUF1934"/>
</dbReference>
<accession>A0A288QYR7</accession>
<reference evidence="1 2" key="1">
    <citation type="submission" date="2018-07" db="EMBL/GenBank/DDBJ databases">
        <title>Genomic Encyclopedia of Type Strains, Phase III (KMG-III): the genomes of soil and plant-associated and newly described type strains.</title>
        <authorList>
            <person name="Whitman W."/>
        </authorList>
    </citation>
    <scope>NUCLEOTIDE SEQUENCE [LARGE SCALE GENOMIC DNA]</scope>
    <source>
        <strain evidence="1 2">CECT 7031</strain>
    </source>
</reference>
<comment type="caution">
    <text evidence="1">The sequence shown here is derived from an EMBL/GenBank/DDBJ whole genome shotgun (WGS) entry which is preliminary data.</text>
</comment>
<dbReference type="Pfam" id="PF09148">
    <property type="entry name" value="DUF1934"/>
    <property type="match status" value="1"/>
</dbReference>
<organism evidence="1 2">
    <name type="scientific">Weissella soli</name>
    <dbReference type="NCBI Taxonomy" id="155866"/>
    <lineage>
        <taxon>Bacteria</taxon>
        <taxon>Bacillati</taxon>
        <taxon>Bacillota</taxon>
        <taxon>Bacilli</taxon>
        <taxon>Lactobacillales</taxon>
        <taxon>Lactobacillaceae</taxon>
        <taxon>Weissella</taxon>
    </lineage>
</organism>
<dbReference type="SUPFAM" id="SSF50814">
    <property type="entry name" value="Lipocalins"/>
    <property type="match status" value="1"/>
</dbReference>
<proteinExistence type="predicted"/>
<dbReference type="OrthoDB" id="2151645at2"/>
<evidence type="ECO:0000313" key="2">
    <source>
        <dbReference type="Proteomes" id="UP000254912"/>
    </source>
</evidence>